<dbReference type="GO" id="GO:0043565">
    <property type="term" value="F:sequence-specific DNA binding"/>
    <property type="evidence" value="ECO:0007669"/>
    <property type="project" value="InterPro"/>
</dbReference>
<evidence type="ECO:0000256" key="3">
    <source>
        <dbReference type="ARBA" id="ARBA00023163"/>
    </source>
</evidence>
<organism evidence="5 6">
    <name type="scientific">Candidatus Odoribacter faecigallinarum</name>
    <dbReference type="NCBI Taxonomy" id="2838706"/>
    <lineage>
        <taxon>Bacteria</taxon>
        <taxon>Pseudomonadati</taxon>
        <taxon>Bacteroidota</taxon>
        <taxon>Bacteroidia</taxon>
        <taxon>Bacteroidales</taxon>
        <taxon>Odoribacteraceae</taxon>
        <taxon>Odoribacter</taxon>
    </lineage>
</organism>
<dbReference type="InterPro" id="IPR018060">
    <property type="entry name" value="HTH_AraC"/>
</dbReference>
<keyword evidence="3" id="KW-0804">Transcription</keyword>
<evidence type="ECO:0000259" key="4">
    <source>
        <dbReference type="PROSITE" id="PS01124"/>
    </source>
</evidence>
<dbReference type="PANTHER" id="PTHR43280:SF32">
    <property type="entry name" value="TRANSCRIPTIONAL REGULATORY PROTEIN"/>
    <property type="match status" value="1"/>
</dbReference>
<dbReference type="Proteomes" id="UP000824202">
    <property type="component" value="Unassembled WGS sequence"/>
</dbReference>
<dbReference type="InterPro" id="IPR009057">
    <property type="entry name" value="Homeodomain-like_sf"/>
</dbReference>
<evidence type="ECO:0000313" key="5">
    <source>
        <dbReference type="EMBL" id="HIX03475.1"/>
    </source>
</evidence>
<sequence>MSLPVFETLWDNLLDVAKEHICNIRKSVSEIAYELGFQYPQHFSRWFKKMEGCTPNEYRQQTHR</sequence>
<dbReference type="Pfam" id="PF12833">
    <property type="entry name" value="HTH_18"/>
    <property type="match status" value="1"/>
</dbReference>
<dbReference type="AlphaFoldDB" id="A0A9D2AC45"/>
<evidence type="ECO:0000256" key="2">
    <source>
        <dbReference type="ARBA" id="ARBA00023125"/>
    </source>
</evidence>
<comment type="caution">
    <text evidence="5">The sequence shown here is derived from an EMBL/GenBank/DDBJ whole genome shotgun (WGS) entry which is preliminary data.</text>
</comment>
<keyword evidence="2" id="KW-0238">DNA-binding</keyword>
<name>A0A9D2AC45_9BACT</name>
<accession>A0A9D2AC45</accession>
<reference evidence="5" key="2">
    <citation type="submission" date="2021-04" db="EMBL/GenBank/DDBJ databases">
        <authorList>
            <person name="Gilroy R."/>
        </authorList>
    </citation>
    <scope>NUCLEOTIDE SEQUENCE</scope>
    <source>
        <strain evidence="5">23274</strain>
    </source>
</reference>
<feature type="domain" description="HTH araC/xylS-type" evidence="4">
    <location>
        <begin position="1"/>
        <end position="61"/>
    </location>
</feature>
<proteinExistence type="predicted"/>
<protein>
    <submittedName>
        <fullName evidence="5">Helix-turn-helix domain-containing protein</fullName>
    </submittedName>
</protein>
<keyword evidence="1" id="KW-0805">Transcription regulation</keyword>
<dbReference type="PRINTS" id="PR00032">
    <property type="entry name" value="HTHARAC"/>
</dbReference>
<dbReference type="PANTHER" id="PTHR43280">
    <property type="entry name" value="ARAC-FAMILY TRANSCRIPTIONAL REGULATOR"/>
    <property type="match status" value="1"/>
</dbReference>
<dbReference type="Gene3D" id="1.10.10.60">
    <property type="entry name" value="Homeodomain-like"/>
    <property type="match status" value="1"/>
</dbReference>
<dbReference type="InterPro" id="IPR020449">
    <property type="entry name" value="Tscrpt_reg_AraC-type_HTH"/>
</dbReference>
<evidence type="ECO:0000313" key="6">
    <source>
        <dbReference type="Proteomes" id="UP000824202"/>
    </source>
</evidence>
<gene>
    <name evidence="5" type="ORF">H9863_05080</name>
</gene>
<reference evidence="5" key="1">
    <citation type="journal article" date="2021" name="PeerJ">
        <title>Extensive microbial diversity within the chicken gut microbiome revealed by metagenomics and culture.</title>
        <authorList>
            <person name="Gilroy R."/>
            <person name="Ravi A."/>
            <person name="Getino M."/>
            <person name="Pursley I."/>
            <person name="Horton D.L."/>
            <person name="Alikhan N.F."/>
            <person name="Baker D."/>
            <person name="Gharbi K."/>
            <person name="Hall N."/>
            <person name="Watson M."/>
            <person name="Adriaenssens E.M."/>
            <person name="Foster-Nyarko E."/>
            <person name="Jarju S."/>
            <person name="Secka A."/>
            <person name="Antonio M."/>
            <person name="Oren A."/>
            <person name="Chaudhuri R.R."/>
            <person name="La Ragione R."/>
            <person name="Hildebrand F."/>
            <person name="Pallen M.J."/>
        </authorList>
    </citation>
    <scope>NUCLEOTIDE SEQUENCE</scope>
    <source>
        <strain evidence="5">23274</strain>
    </source>
</reference>
<dbReference type="SUPFAM" id="SSF46689">
    <property type="entry name" value="Homeodomain-like"/>
    <property type="match status" value="1"/>
</dbReference>
<evidence type="ECO:0000256" key="1">
    <source>
        <dbReference type="ARBA" id="ARBA00023015"/>
    </source>
</evidence>
<dbReference type="PROSITE" id="PS01124">
    <property type="entry name" value="HTH_ARAC_FAMILY_2"/>
    <property type="match status" value="1"/>
</dbReference>
<dbReference type="EMBL" id="DXFT01000099">
    <property type="protein sequence ID" value="HIX03475.1"/>
    <property type="molecule type" value="Genomic_DNA"/>
</dbReference>
<dbReference type="GO" id="GO:0003700">
    <property type="term" value="F:DNA-binding transcription factor activity"/>
    <property type="evidence" value="ECO:0007669"/>
    <property type="project" value="InterPro"/>
</dbReference>